<dbReference type="EMBL" id="QSBM01000015">
    <property type="protein sequence ID" value="RGX26626.1"/>
    <property type="molecule type" value="Genomic_DNA"/>
</dbReference>
<keyword evidence="1" id="KW-0472">Membrane</keyword>
<evidence type="ECO:0000256" key="1">
    <source>
        <dbReference type="SAM" id="Phobius"/>
    </source>
</evidence>
<protein>
    <submittedName>
        <fullName evidence="2">Uncharacterized protein</fullName>
    </submittedName>
</protein>
<evidence type="ECO:0000313" key="3">
    <source>
        <dbReference type="Proteomes" id="UP000283880"/>
    </source>
</evidence>
<gene>
    <name evidence="2" type="ORF">DWV29_18790</name>
</gene>
<accession>A0A413FBT2</accession>
<dbReference type="AlphaFoldDB" id="A0A413FBT2"/>
<keyword evidence="1" id="KW-1133">Transmembrane helix</keyword>
<reference evidence="2 3" key="1">
    <citation type="submission" date="2018-08" db="EMBL/GenBank/DDBJ databases">
        <title>A genome reference for cultivated species of the human gut microbiota.</title>
        <authorList>
            <person name="Zou Y."/>
            <person name="Xue W."/>
            <person name="Luo G."/>
        </authorList>
    </citation>
    <scope>NUCLEOTIDE SEQUENCE [LARGE SCALE GENOMIC DNA]</scope>
    <source>
        <strain evidence="2 3">AF04-15</strain>
    </source>
</reference>
<sequence length="62" mass="7367">MEQMMILLETSKKALIYIQVLFKTLISGFCFWLHFLFRECFRSEVLFLCSDFLSQLSAQAIH</sequence>
<comment type="caution">
    <text evidence="2">The sequence shown here is derived from an EMBL/GenBank/DDBJ whole genome shotgun (WGS) entry which is preliminary data.</text>
</comment>
<name>A0A413FBT2_9FIRM</name>
<dbReference type="Proteomes" id="UP000283880">
    <property type="component" value="Unassembled WGS sequence"/>
</dbReference>
<evidence type="ECO:0000313" key="2">
    <source>
        <dbReference type="EMBL" id="RGX26626.1"/>
    </source>
</evidence>
<feature type="transmembrane region" description="Helical" evidence="1">
    <location>
        <begin position="14"/>
        <end position="37"/>
    </location>
</feature>
<proteinExistence type="predicted"/>
<keyword evidence="1" id="KW-0812">Transmembrane</keyword>
<organism evidence="2 3">
    <name type="scientific">Enterocloster asparagiformis</name>
    <dbReference type="NCBI Taxonomy" id="333367"/>
    <lineage>
        <taxon>Bacteria</taxon>
        <taxon>Bacillati</taxon>
        <taxon>Bacillota</taxon>
        <taxon>Clostridia</taxon>
        <taxon>Lachnospirales</taxon>
        <taxon>Lachnospiraceae</taxon>
        <taxon>Enterocloster</taxon>
    </lineage>
</organism>